<comment type="cofactor">
    <cofactor evidence="3">
        <name>Zn(2+)</name>
        <dbReference type="ChEBI" id="CHEBI:29105"/>
    </cofactor>
</comment>
<dbReference type="Proteomes" id="UP000013523">
    <property type="component" value="Chromosome"/>
</dbReference>
<dbReference type="GO" id="GO:0046872">
    <property type="term" value="F:metal ion binding"/>
    <property type="evidence" value="ECO:0007669"/>
    <property type="project" value="UniProtKB-KW"/>
</dbReference>
<reference evidence="10 11" key="1">
    <citation type="submission" date="2012-01" db="EMBL/GenBank/DDBJ databases">
        <title>Complete sequence of chromosome of Clostridium pasteurianum BC1.</title>
        <authorList>
            <consortium name="US DOE Joint Genome Institute"/>
            <person name="Lucas S."/>
            <person name="Han J."/>
            <person name="Lapidus A."/>
            <person name="Cheng J.-F."/>
            <person name="Goodwin L."/>
            <person name="Pitluck S."/>
            <person name="Peters L."/>
            <person name="Mikhailova N."/>
            <person name="Teshima H."/>
            <person name="Detter J.C."/>
            <person name="Han C."/>
            <person name="Tapia R."/>
            <person name="Land M."/>
            <person name="Hauser L."/>
            <person name="Kyrpides N."/>
            <person name="Ivanova N."/>
            <person name="Pagani I."/>
            <person name="Dunn J."/>
            <person name="Taghavi S."/>
            <person name="Francis A."/>
            <person name="van der Lelie D."/>
            <person name="Woyke T."/>
        </authorList>
    </citation>
    <scope>NUCLEOTIDE SEQUENCE [LARGE SCALE GENOMIC DNA]</scope>
    <source>
        <strain evidence="10 11">BC1</strain>
    </source>
</reference>
<proteinExistence type="inferred from homology"/>
<dbReference type="InterPro" id="IPR052170">
    <property type="entry name" value="M29_Exopeptidase"/>
</dbReference>
<evidence type="ECO:0000256" key="2">
    <source>
        <dbReference type="ARBA" id="ARBA00001946"/>
    </source>
</evidence>
<dbReference type="AlphaFoldDB" id="R4K2A6"/>
<dbReference type="RefSeq" id="WP_015615536.1">
    <property type="nucleotide sequence ID" value="NC_021182.1"/>
</dbReference>
<dbReference type="MEROPS" id="M29.002"/>
<keyword evidence="11" id="KW-1185">Reference proteome</keyword>
<evidence type="ECO:0000256" key="9">
    <source>
        <dbReference type="ARBA" id="ARBA00023049"/>
    </source>
</evidence>
<comment type="similarity">
    <text evidence="4">Belongs to the peptidase M29 family.</text>
</comment>
<comment type="cofactor">
    <cofactor evidence="1">
        <name>Co(2+)</name>
        <dbReference type="ChEBI" id="CHEBI:48828"/>
    </cofactor>
</comment>
<dbReference type="Gene3D" id="3.40.1830.10">
    <property type="entry name" value="Thermophilic metalloprotease (M29)"/>
    <property type="match status" value="1"/>
</dbReference>
<keyword evidence="9" id="KW-0482">Metalloprotease</keyword>
<keyword evidence="8" id="KW-0378">Hydrolase</keyword>
<dbReference type="EMBL" id="CP003261">
    <property type="protein sequence ID" value="AGK97232.1"/>
    <property type="molecule type" value="Genomic_DNA"/>
</dbReference>
<keyword evidence="7" id="KW-0479">Metal-binding</keyword>
<accession>R4K2A6</accession>
<dbReference type="InterPro" id="IPR000787">
    <property type="entry name" value="Peptidase_M29"/>
</dbReference>
<keyword evidence="6" id="KW-0645">Protease</keyword>
<dbReference type="InterPro" id="IPR035097">
    <property type="entry name" value="M29_N-terminal"/>
</dbReference>
<dbReference type="PATRIC" id="fig|86416.3.peg.2352"/>
<name>R4K2A6_CLOPA</name>
<organism evidence="10 11">
    <name type="scientific">Clostridium pasteurianum BC1</name>
    <dbReference type="NCBI Taxonomy" id="86416"/>
    <lineage>
        <taxon>Bacteria</taxon>
        <taxon>Bacillati</taxon>
        <taxon>Bacillota</taxon>
        <taxon>Clostridia</taxon>
        <taxon>Eubacteriales</taxon>
        <taxon>Clostridiaceae</taxon>
        <taxon>Clostridium</taxon>
    </lineage>
</organism>
<dbReference type="KEGG" id="cpas:Clopa_2369"/>
<evidence type="ECO:0000256" key="8">
    <source>
        <dbReference type="ARBA" id="ARBA00022801"/>
    </source>
</evidence>
<evidence type="ECO:0000256" key="1">
    <source>
        <dbReference type="ARBA" id="ARBA00001941"/>
    </source>
</evidence>
<comment type="cofactor">
    <cofactor evidence="2">
        <name>Mg(2+)</name>
        <dbReference type="ChEBI" id="CHEBI:18420"/>
    </cofactor>
</comment>
<dbReference type="HOGENOM" id="CLU_054346_1_0_9"/>
<dbReference type="GO" id="GO:0004177">
    <property type="term" value="F:aminopeptidase activity"/>
    <property type="evidence" value="ECO:0007669"/>
    <property type="project" value="UniProtKB-KW"/>
</dbReference>
<dbReference type="PANTHER" id="PTHR34448:SF3">
    <property type="entry name" value="AMINOPEPTIDASE AMPS"/>
    <property type="match status" value="1"/>
</dbReference>
<dbReference type="OrthoDB" id="9803993at2"/>
<evidence type="ECO:0000256" key="7">
    <source>
        <dbReference type="ARBA" id="ARBA00022723"/>
    </source>
</evidence>
<evidence type="ECO:0000256" key="5">
    <source>
        <dbReference type="ARBA" id="ARBA00022438"/>
    </source>
</evidence>
<evidence type="ECO:0000256" key="3">
    <source>
        <dbReference type="ARBA" id="ARBA00001947"/>
    </source>
</evidence>
<protein>
    <submittedName>
        <fullName evidence="10">Leucyl aminopeptidase (Aminopeptidase T)</fullName>
    </submittedName>
</protein>
<dbReference type="GO" id="GO:0008237">
    <property type="term" value="F:metallopeptidase activity"/>
    <property type="evidence" value="ECO:0007669"/>
    <property type="project" value="UniProtKB-KW"/>
</dbReference>
<keyword evidence="5 10" id="KW-0031">Aminopeptidase</keyword>
<evidence type="ECO:0000256" key="6">
    <source>
        <dbReference type="ARBA" id="ARBA00022670"/>
    </source>
</evidence>
<dbReference type="PANTHER" id="PTHR34448">
    <property type="entry name" value="AMINOPEPTIDASE"/>
    <property type="match status" value="1"/>
</dbReference>
<gene>
    <name evidence="10" type="ORF">Clopa_2369</name>
</gene>
<dbReference type="GO" id="GO:0006508">
    <property type="term" value="P:proteolysis"/>
    <property type="evidence" value="ECO:0007669"/>
    <property type="project" value="UniProtKB-KW"/>
</dbReference>
<evidence type="ECO:0000313" key="11">
    <source>
        <dbReference type="Proteomes" id="UP000013523"/>
    </source>
</evidence>
<evidence type="ECO:0000256" key="4">
    <source>
        <dbReference type="ARBA" id="ARBA00008236"/>
    </source>
</evidence>
<sequence length="409" mass="46397">MDYNFFKKYASLIVKEGINIQKDQILVINSPIECAEFTREISEIAYREGARDVEVSWNDELLAKIKYLNAPEEIFEEFPNWRKELYVSYAEKGAAFLSISASDPELMKDVKPERLMKANKASSTALRDYRERLMSDKNVWCVVSVPTKAWAKKVFPEVSEELAVEKLWSAIFKAVRSDVEDSVASWEEHKNNLKKSMNFLNENNFKYLHYKNSLGTDLKIELPENHLWLGGSSHAPENIEFIANIPTEEVFTLPKKTGVNGIVVSSKPLNYRGNLIEDFSITFKEGKIIDFTAKKGYDSLKSLIDTDEGSKYLGEVALVPYDSPISNSNILFYNTLFDENASCHLAIGEAYPVCIKNGENMSKDELKSIGVNNSMEHVDFMIGTSDLSIIGIKENGEEVTVFKNGNFLY</sequence>
<dbReference type="Pfam" id="PF02073">
    <property type="entry name" value="Peptidase_M29"/>
    <property type="match status" value="1"/>
</dbReference>
<dbReference type="eggNOG" id="COG2309">
    <property type="taxonomic scope" value="Bacteria"/>
</dbReference>
<dbReference type="PRINTS" id="PR00919">
    <property type="entry name" value="THERMOPTASE"/>
</dbReference>
<dbReference type="SUPFAM" id="SSF144052">
    <property type="entry name" value="Thermophilic metalloprotease-like"/>
    <property type="match status" value="1"/>
</dbReference>
<evidence type="ECO:0000313" key="10">
    <source>
        <dbReference type="EMBL" id="AGK97232.1"/>
    </source>
</evidence>